<evidence type="ECO:0000313" key="4">
    <source>
        <dbReference type="Proteomes" id="UP001372338"/>
    </source>
</evidence>
<feature type="region of interest" description="Disordered" evidence="1">
    <location>
        <begin position="45"/>
        <end position="64"/>
    </location>
</feature>
<evidence type="ECO:0000256" key="1">
    <source>
        <dbReference type="SAM" id="MobiDB-lite"/>
    </source>
</evidence>
<evidence type="ECO:0000259" key="2">
    <source>
        <dbReference type="Pfam" id="PF10536"/>
    </source>
</evidence>
<comment type="caution">
    <text evidence="3">The sequence shown here is derived from an EMBL/GenBank/DDBJ whole genome shotgun (WGS) entry which is preliminary data.</text>
</comment>
<dbReference type="InterPro" id="IPR044824">
    <property type="entry name" value="MAIN-like"/>
</dbReference>
<gene>
    <name evidence="3" type="ORF">RIF29_13216</name>
</gene>
<dbReference type="PANTHER" id="PTHR46033">
    <property type="entry name" value="PROTEIN MAIN-LIKE 2"/>
    <property type="match status" value="1"/>
</dbReference>
<dbReference type="PANTHER" id="PTHR46033:SF67">
    <property type="entry name" value="AMINOTRANSFERASE-LIKE, PLANT MOBILE DOMAIN FAMILY PROTEIN"/>
    <property type="match status" value="1"/>
</dbReference>
<name>A0AAN9P1Z4_CROPI</name>
<organism evidence="3 4">
    <name type="scientific">Crotalaria pallida</name>
    <name type="common">Smooth rattlebox</name>
    <name type="synonym">Crotalaria striata</name>
    <dbReference type="NCBI Taxonomy" id="3830"/>
    <lineage>
        <taxon>Eukaryota</taxon>
        <taxon>Viridiplantae</taxon>
        <taxon>Streptophyta</taxon>
        <taxon>Embryophyta</taxon>
        <taxon>Tracheophyta</taxon>
        <taxon>Spermatophyta</taxon>
        <taxon>Magnoliopsida</taxon>
        <taxon>eudicotyledons</taxon>
        <taxon>Gunneridae</taxon>
        <taxon>Pentapetalae</taxon>
        <taxon>rosids</taxon>
        <taxon>fabids</taxon>
        <taxon>Fabales</taxon>
        <taxon>Fabaceae</taxon>
        <taxon>Papilionoideae</taxon>
        <taxon>50 kb inversion clade</taxon>
        <taxon>genistoids sensu lato</taxon>
        <taxon>core genistoids</taxon>
        <taxon>Crotalarieae</taxon>
        <taxon>Crotalaria</taxon>
    </lineage>
</organism>
<proteinExistence type="predicted"/>
<accession>A0AAN9P1Z4</accession>
<sequence length="208" mass="23490">MEESSPPHTTTIIEVRKEHMVSPSTGKNSTYRTAYFLKPCLPKEEHKASDIPPPPHSTLSGTVTSNPTMQRLEVSYKGWLGPCEEWKTWIKQMQTKYEPLWIKAGIDQAIKASTFEINRNNDLVLGLAQRWCSKTNTFVFPWGEATITLEDINVFAGYSIFGDPITIPLESKEQKEAEKELIAARRIFNSTKVQKGASLAMDEAFHGE</sequence>
<keyword evidence="4" id="KW-1185">Reference proteome</keyword>
<reference evidence="3 4" key="1">
    <citation type="submission" date="2024-01" db="EMBL/GenBank/DDBJ databases">
        <title>The genomes of 5 underutilized Papilionoideae crops provide insights into root nodulation and disease resistanc.</title>
        <authorList>
            <person name="Yuan L."/>
        </authorList>
    </citation>
    <scope>NUCLEOTIDE SEQUENCE [LARGE SCALE GENOMIC DNA]</scope>
    <source>
        <strain evidence="3">ZHUSHIDOU_FW_LH</strain>
        <tissue evidence="3">Leaf</tissue>
    </source>
</reference>
<feature type="domain" description="Aminotransferase-like plant mobile" evidence="2">
    <location>
        <begin position="105"/>
        <end position="195"/>
    </location>
</feature>
<dbReference type="Proteomes" id="UP001372338">
    <property type="component" value="Unassembled WGS sequence"/>
</dbReference>
<evidence type="ECO:0000313" key="3">
    <source>
        <dbReference type="EMBL" id="KAK7283595.1"/>
    </source>
</evidence>
<dbReference type="Pfam" id="PF10536">
    <property type="entry name" value="PMD"/>
    <property type="match status" value="1"/>
</dbReference>
<dbReference type="AlphaFoldDB" id="A0AAN9P1Z4"/>
<protein>
    <recommendedName>
        <fullName evidence="2">Aminotransferase-like plant mobile domain-containing protein</fullName>
    </recommendedName>
</protein>
<dbReference type="InterPro" id="IPR019557">
    <property type="entry name" value="AminoTfrase-like_pln_mobile"/>
</dbReference>
<dbReference type="EMBL" id="JAYWIO010000002">
    <property type="protein sequence ID" value="KAK7283595.1"/>
    <property type="molecule type" value="Genomic_DNA"/>
</dbReference>
<dbReference type="GO" id="GO:0010073">
    <property type="term" value="P:meristem maintenance"/>
    <property type="evidence" value="ECO:0007669"/>
    <property type="project" value="InterPro"/>
</dbReference>